<accession>A0A9P5XQR0</accession>
<dbReference type="OrthoDB" id="3070163at2759"/>
<sequence>MSSNASSPNPTDFDDGPSGTPTPAGRKGQAIAVEESISRFDFGGYEDEDDSKEAVAMSKTKPSNELKLITKVHRPSSNHIKTKVSTLTSTLLATPRGTRRPRVIFSNNDLPSGIILRWTKVFVPLWMQYLGSVSRPWDLSVHLQAAQNYWDEIFPTCEQLLALKGDPIFAVLKQRTYEWRSNFMTAAVAAVQAFWDSDDTYSDPTERAAYVEWAFPEDPNQPIPGIWASVDDDFEESKEYVYKGAFQATTIISTFAQHLLLLHSVQDSMLTGVQAEGALALSATAVEHAFRRWESGHNAGKGNFSAALAEKTDLYAEDITTKLTPKSWTKLMAAAEKTLERPGQVTSAIGKHRRSARATIVDADSD</sequence>
<protein>
    <recommendedName>
        <fullName evidence="2">DUF6532 domain-containing protein</fullName>
    </recommendedName>
</protein>
<dbReference type="InterPro" id="IPR045341">
    <property type="entry name" value="DUF6532"/>
</dbReference>
<dbReference type="Proteomes" id="UP000807353">
    <property type="component" value="Unassembled WGS sequence"/>
</dbReference>
<feature type="region of interest" description="Disordered" evidence="1">
    <location>
        <begin position="1"/>
        <end position="60"/>
    </location>
</feature>
<dbReference type="EMBL" id="MU150512">
    <property type="protein sequence ID" value="KAF9455823.1"/>
    <property type="molecule type" value="Genomic_DNA"/>
</dbReference>
<gene>
    <name evidence="3" type="ORF">BDZ94DRAFT_1277182</name>
</gene>
<proteinExistence type="predicted"/>
<dbReference type="AlphaFoldDB" id="A0A9P5XQR0"/>
<name>A0A9P5XQR0_9AGAR</name>
<evidence type="ECO:0000259" key="2">
    <source>
        <dbReference type="Pfam" id="PF20149"/>
    </source>
</evidence>
<reference evidence="3" key="1">
    <citation type="submission" date="2020-11" db="EMBL/GenBank/DDBJ databases">
        <authorList>
            <consortium name="DOE Joint Genome Institute"/>
            <person name="Ahrendt S."/>
            <person name="Riley R."/>
            <person name="Andreopoulos W."/>
            <person name="Labutti K."/>
            <person name="Pangilinan J."/>
            <person name="Ruiz-Duenas F.J."/>
            <person name="Barrasa J.M."/>
            <person name="Sanchez-Garcia M."/>
            <person name="Camarero S."/>
            <person name="Miyauchi S."/>
            <person name="Serrano A."/>
            <person name="Linde D."/>
            <person name="Babiker R."/>
            <person name="Drula E."/>
            <person name="Ayuso-Fernandez I."/>
            <person name="Pacheco R."/>
            <person name="Padilla G."/>
            <person name="Ferreira P."/>
            <person name="Barriuso J."/>
            <person name="Kellner H."/>
            <person name="Castanera R."/>
            <person name="Alfaro M."/>
            <person name="Ramirez L."/>
            <person name="Pisabarro A.G."/>
            <person name="Kuo A."/>
            <person name="Tritt A."/>
            <person name="Lipzen A."/>
            <person name="He G."/>
            <person name="Yan M."/>
            <person name="Ng V."/>
            <person name="Cullen D."/>
            <person name="Martin F."/>
            <person name="Rosso M.-N."/>
            <person name="Henrissat B."/>
            <person name="Hibbett D."/>
            <person name="Martinez A.T."/>
            <person name="Grigoriev I.V."/>
        </authorList>
    </citation>
    <scope>NUCLEOTIDE SEQUENCE</scope>
    <source>
        <strain evidence="3">CBS 247.69</strain>
    </source>
</reference>
<feature type="compositionally biased region" description="Polar residues" evidence="1">
    <location>
        <begin position="1"/>
        <end position="10"/>
    </location>
</feature>
<evidence type="ECO:0000256" key="1">
    <source>
        <dbReference type="SAM" id="MobiDB-lite"/>
    </source>
</evidence>
<feature type="domain" description="DUF6532" evidence="2">
    <location>
        <begin position="166"/>
        <end position="309"/>
    </location>
</feature>
<dbReference type="Pfam" id="PF20149">
    <property type="entry name" value="DUF6532"/>
    <property type="match status" value="1"/>
</dbReference>
<evidence type="ECO:0000313" key="3">
    <source>
        <dbReference type="EMBL" id="KAF9455823.1"/>
    </source>
</evidence>
<comment type="caution">
    <text evidence="3">The sequence shown here is derived from an EMBL/GenBank/DDBJ whole genome shotgun (WGS) entry which is preliminary data.</text>
</comment>
<organism evidence="3 4">
    <name type="scientific">Collybia nuda</name>
    <dbReference type="NCBI Taxonomy" id="64659"/>
    <lineage>
        <taxon>Eukaryota</taxon>
        <taxon>Fungi</taxon>
        <taxon>Dikarya</taxon>
        <taxon>Basidiomycota</taxon>
        <taxon>Agaricomycotina</taxon>
        <taxon>Agaricomycetes</taxon>
        <taxon>Agaricomycetidae</taxon>
        <taxon>Agaricales</taxon>
        <taxon>Tricholomatineae</taxon>
        <taxon>Clitocybaceae</taxon>
        <taxon>Collybia</taxon>
    </lineage>
</organism>
<evidence type="ECO:0000313" key="4">
    <source>
        <dbReference type="Proteomes" id="UP000807353"/>
    </source>
</evidence>
<keyword evidence="4" id="KW-1185">Reference proteome</keyword>